<dbReference type="CDD" id="cd02440">
    <property type="entry name" value="AdoMet_MTases"/>
    <property type="match status" value="1"/>
</dbReference>
<dbReference type="OrthoDB" id="2410195at2759"/>
<accession>A0A5A7UTA4</accession>
<dbReference type="InterPro" id="IPR036390">
    <property type="entry name" value="WH_DNA-bd_sf"/>
</dbReference>
<dbReference type="GO" id="GO:0032259">
    <property type="term" value="P:methylation"/>
    <property type="evidence" value="ECO:0007669"/>
    <property type="project" value="UniProtKB-KW"/>
</dbReference>
<dbReference type="GO" id="GO:0008757">
    <property type="term" value="F:S-adenosylmethionine-dependent methyltransferase activity"/>
    <property type="evidence" value="ECO:0007669"/>
    <property type="project" value="UniProtKB-ARBA"/>
</dbReference>
<keyword evidence="3" id="KW-0949">S-adenosyl-L-methionine</keyword>
<dbReference type="SMR" id="A0A5A7UTA4"/>
<name>A0A5A7UTA4_CUCMM</name>
<evidence type="ECO:0000313" key="10">
    <source>
        <dbReference type="Proteomes" id="UP000321947"/>
    </source>
</evidence>
<dbReference type="GO" id="GO:0008171">
    <property type="term" value="F:O-methyltransferase activity"/>
    <property type="evidence" value="ECO:0007669"/>
    <property type="project" value="InterPro"/>
</dbReference>
<gene>
    <name evidence="8" type="ORF">E5676_scaffold2933G00010</name>
    <name evidence="7" type="ORF">E6C27_scaffold430G00410</name>
</gene>
<dbReference type="AlphaFoldDB" id="A0A5A7UTA4"/>
<evidence type="ECO:0000256" key="2">
    <source>
        <dbReference type="ARBA" id="ARBA00022679"/>
    </source>
</evidence>
<reference evidence="9 10" key="1">
    <citation type="submission" date="2019-08" db="EMBL/GenBank/DDBJ databases">
        <title>Draft genome sequences of two oriental melons (Cucumis melo L. var makuwa).</title>
        <authorList>
            <person name="Kwon S.-Y."/>
        </authorList>
    </citation>
    <scope>NUCLEOTIDE SEQUENCE [LARGE SCALE GENOMIC DNA]</scope>
    <source>
        <strain evidence="10">cv. Chang Bougi</strain>
        <strain evidence="9">cv. SW 3</strain>
        <tissue evidence="7">Leaf</tissue>
    </source>
</reference>
<dbReference type="PROSITE" id="PS51683">
    <property type="entry name" value="SAM_OMT_II"/>
    <property type="match status" value="1"/>
</dbReference>
<dbReference type="SUPFAM" id="SSF46785">
    <property type="entry name" value="Winged helix' DNA-binding domain"/>
    <property type="match status" value="1"/>
</dbReference>
<dbReference type="Gene3D" id="3.40.50.150">
    <property type="entry name" value="Vaccinia Virus protein VP39"/>
    <property type="match status" value="1"/>
</dbReference>
<evidence type="ECO:0000259" key="6">
    <source>
        <dbReference type="Pfam" id="PF08100"/>
    </source>
</evidence>
<organism evidence="7 9">
    <name type="scientific">Cucumis melo var. makuwa</name>
    <name type="common">Oriental melon</name>
    <dbReference type="NCBI Taxonomy" id="1194695"/>
    <lineage>
        <taxon>Eukaryota</taxon>
        <taxon>Viridiplantae</taxon>
        <taxon>Streptophyta</taxon>
        <taxon>Embryophyta</taxon>
        <taxon>Tracheophyta</taxon>
        <taxon>Spermatophyta</taxon>
        <taxon>Magnoliopsida</taxon>
        <taxon>eudicotyledons</taxon>
        <taxon>Gunneridae</taxon>
        <taxon>Pentapetalae</taxon>
        <taxon>rosids</taxon>
        <taxon>fabids</taxon>
        <taxon>Cucurbitales</taxon>
        <taxon>Cucurbitaceae</taxon>
        <taxon>Benincaseae</taxon>
        <taxon>Cucumis</taxon>
    </lineage>
</organism>
<protein>
    <submittedName>
        <fullName evidence="7">Trans-resveratrol di-O-methyltransferase-like</fullName>
    </submittedName>
</protein>
<dbReference type="PANTHER" id="PTHR11746">
    <property type="entry name" value="O-METHYLTRANSFERASE"/>
    <property type="match status" value="1"/>
</dbReference>
<dbReference type="GO" id="GO:0009717">
    <property type="term" value="P:isoflavonoid biosynthetic process"/>
    <property type="evidence" value="ECO:0007669"/>
    <property type="project" value="UniProtKB-ARBA"/>
</dbReference>
<dbReference type="FunFam" id="3.40.50.150:FF:000057">
    <property type="entry name" value="O-methyltransferase ZRP4"/>
    <property type="match status" value="1"/>
</dbReference>
<evidence type="ECO:0000256" key="4">
    <source>
        <dbReference type="PIRSR" id="PIRSR005739-1"/>
    </source>
</evidence>
<dbReference type="PIRSF" id="PIRSF005739">
    <property type="entry name" value="O-mtase"/>
    <property type="match status" value="1"/>
</dbReference>
<proteinExistence type="predicted"/>
<dbReference type="Proteomes" id="UP000321393">
    <property type="component" value="Unassembled WGS sequence"/>
</dbReference>
<dbReference type="EMBL" id="SSTE01006526">
    <property type="protein sequence ID" value="KAA0059132.1"/>
    <property type="molecule type" value="Genomic_DNA"/>
</dbReference>
<evidence type="ECO:0000313" key="8">
    <source>
        <dbReference type="EMBL" id="TYK18982.1"/>
    </source>
</evidence>
<feature type="domain" description="O-methyltransferase dimerisation" evidence="6">
    <location>
        <begin position="17"/>
        <end position="115"/>
    </location>
</feature>
<evidence type="ECO:0000259" key="5">
    <source>
        <dbReference type="Pfam" id="PF00891"/>
    </source>
</evidence>
<evidence type="ECO:0000313" key="7">
    <source>
        <dbReference type="EMBL" id="KAA0059132.1"/>
    </source>
</evidence>
<dbReference type="FunFam" id="1.10.10.10:FF:000213">
    <property type="entry name" value="Coniferyl alcohol 9-O-methyltransferase"/>
    <property type="match status" value="1"/>
</dbReference>
<feature type="domain" description="O-methyltransferase C-terminal" evidence="5">
    <location>
        <begin position="137"/>
        <end position="348"/>
    </location>
</feature>
<dbReference type="InterPro" id="IPR029063">
    <property type="entry name" value="SAM-dependent_MTases_sf"/>
</dbReference>
<keyword evidence="1 8" id="KW-0489">Methyltransferase</keyword>
<dbReference type="InterPro" id="IPR001077">
    <property type="entry name" value="COMT_C"/>
</dbReference>
<feature type="active site" description="Proton acceptor" evidence="4">
    <location>
        <position position="271"/>
    </location>
</feature>
<sequence length="366" mass="40731">MEVLEAKDLLEAQSHVWNQIFIFTKSMALKCAVQLGIPDAIDRHGPNPMPLSRLVSALELPLEKTPYIYRLMRVLVHSGFFLTQKLSEQNDEDQEEEEEEDHGYVLTNSSRLLVKTNPLTLAPFLFSTLTPPLLDSWSSLPAWLQSEDQTPPFESAHGVSFWEYMGSNKSSEGAAVFDASLASDAKFVVSVLMEKCKGVFDGVGSLVDVGGGTGNVTKCIAQAFPEMECTVFDLPKVVADLKAEGNLKFVGGDMFKSIPPADALLLKWVLHDWSDEECVKILKKCKEAINRNEKKGKVMVIDMVVGNNKTDASIETQLFFDMMVMLMVGGKERDEKEWAHLIIEAGFSGYNIFPILGLRSLIEIYP</sequence>
<dbReference type="GO" id="GO:0046983">
    <property type="term" value="F:protein dimerization activity"/>
    <property type="evidence" value="ECO:0007669"/>
    <property type="project" value="InterPro"/>
</dbReference>
<dbReference type="InterPro" id="IPR012967">
    <property type="entry name" value="COMT_dimerisation"/>
</dbReference>
<keyword evidence="2 8" id="KW-0808">Transferase</keyword>
<dbReference type="EMBL" id="SSTD01007370">
    <property type="protein sequence ID" value="TYK18982.1"/>
    <property type="molecule type" value="Genomic_DNA"/>
</dbReference>
<dbReference type="Gene3D" id="1.10.10.10">
    <property type="entry name" value="Winged helix-like DNA-binding domain superfamily/Winged helix DNA-binding domain"/>
    <property type="match status" value="1"/>
</dbReference>
<dbReference type="InterPro" id="IPR016461">
    <property type="entry name" value="COMT-like"/>
</dbReference>
<evidence type="ECO:0000256" key="3">
    <source>
        <dbReference type="ARBA" id="ARBA00022691"/>
    </source>
</evidence>
<dbReference type="Pfam" id="PF00891">
    <property type="entry name" value="Methyltransf_2"/>
    <property type="match status" value="1"/>
</dbReference>
<dbReference type="SUPFAM" id="SSF53335">
    <property type="entry name" value="S-adenosyl-L-methionine-dependent methyltransferases"/>
    <property type="match status" value="1"/>
</dbReference>
<evidence type="ECO:0000256" key="1">
    <source>
        <dbReference type="ARBA" id="ARBA00022603"/>
    </source>
</evidence>
<dbReference type="Proteomes" id="UP000321947">
    <property type="component" value="Unassembled WGS sequence"/>
</dbReference>
<dbReference type="InterPro" id="IPR036388">
    <property type="entry name" value="WH-like_DNA-bd_sf"/>
</dbReference>
<comment type="caution">
    <text evidence="7">The sequence shown here is derived from an EMBL/GenBank/DDBJ whole genome shotgun (WGS) entry which is preliminary data.</text>
</comment>
<evidence type="ECO:0000313" key="9">
    <source>
        <dbReference type="Proteomes" id="UP000321393"/>
    </source>
</evidence>
<dbReference type="Pfam" id="PF08100">
    <property type="entry name" value="Dimerisation"/>
    <property type="match status" value="1"/>
</dbReference>